<evidence type="ECO:0000313" key="2">
    <source>
        <dbReference type="Proteomes" id="UP000824238"/>
    </source>
</evidence>
<evidence type="ECO:0000313" key="1">
    <source>
        <dbReference type="EMBL" id="HIR55703.1"/>
    </source>
</evidence>
<protein>
    <submittedName>
        <fullName evidence="1">Uncharacterized protein</fullName>
    </submittedName>
</protein>
<reference evidence="1" key="2">
    <citation type="journal article" date="2021" name="PeerJ">
        <title>Extensive microbial diversity within the chicken gut microbiome revealed by metagenomics and culture.</title>
        <authorList>
            <person name="Gilroy R."/>
            <person name="Ravi A."/>
            <person name="Getino M."/>
            <person name="Pursley I."/>
            <person name="Horton D.L."/>
            <person name="Alikhan N.F."/>
            <person name="Baker D."/>
            <person name="Gharbi K."/>
            <person name="Hall N."/>
            <person name="Watson M."/>
            <person name="Adriaenssens E.M."/>
            <person name="Foster-Nyarko E."/>
            <person name="Jarju S."/>
            <person name="Secka A."/>
            <person name="Antonio M."/>
            <person name="Oren A."/>
            <person name="Chaudhuri R.R."/>
            <person name="La Ragione R."/>
            <person name="Hildebrand F."/>
            <person name="Pallen M.J."/>
        </authorList>
    </citation>
    <scope>NUCLEOTIDE SEQUENCE</scope>
    <source>
        <strain evidence="1">ChiGjej3B3-7149</strain>
    </source>
</reference>
<proteinExistence type="predicted"/>
<organism evidence="1 2">
    <name type="scientific">Candidatus Scatomorpha intestinigallinarum</name>
    <dbReference type="NCBI Taxonomy" id="2840923"/>
    <lineage>
        <taxon>Bacteria</taxon>
        <taxon>Bacillati</taxon>
        <taxon>Bacillota</taxon>
        <taxon>Clostridia</taxon>
        <taxon>Eubacteriales</taxon>
        <taxon>Candidatus Scatomorpha</taxon>
    </lineage>
</organism>
<dbReference type="Proteomes" id="UP000824238">
    <property type="component" value="Unassembled WGS sequence"/>
</dbReference>
<name>A0A9D1J004_9FIRM</name>
<reference evidence="1" key="1">
    <citation type="submission" date="2020-10" db="EMBL/GenBank/DDBJ databases">
        <authorList>
            <person name="Gilroy R."/>
        </authorList>
    </citation>
    <scope>NUCLEOTIDE SEQUENCE</scope>
    <source>
        <strain evidence="1">ChiGjej3B3-7149</strain>
    </source>
</reference>
<gene>
    <name evidence="1" type="ORF">IAD36_08945</name>
</gene>
<sequence length="52" mass="6144">MKLFWKISAALAAVLALLFTVYMLNLDMKLVRGVVLPFLNRHYDRQKREHVI</sequence>
<dbReference type="EMBL" id="DVHH01000214">
    <property type="protein sequence ID" value="HIR55703.1"/>
    <property type="molecule type" value="Genomic_DNA"/>
</dbReference>
<accession>A0A9D1J004</accession>
<comment type="caution">
    <text evidence="1">The sequence shown here is derived from an EMBL/GenBank/DDBJ whole genome shotgun (WGS) entry which is preliminary data.</text>
</comment>
<dbReference type="AlphaFoldDB" id="A0A9D1J004"/>